<evidence type="ECO:0000313" key="1">
    <source>
        <dbReference type="EMBL" id="MBX65613.1"/>
    </source>
</evidence>
<dbReference type="EMBL" id="GGEC01085129">
    <property type="protein sequence ID" value="MBX65613.1"/>
    <property type="molecule type" value="Transcribed_RNA"/>
</dbReference>
<organism evidence="1">
    <name type="scientific">Rhizophora mucronata</name>
    <name type="common">Asiatic mangrove</name>
    <dbReference type="NCBI Taxonomy" id="61149"/>
    <lineage>
        <taxon>Eukaryota</taxon>
        <taxon>Viridiplantae</taxon>
        <taxon>Streptophyta</taxon>
        <taxon>Embryophyta</taxon>
        <taxon>Tracheophyta</taxon>
        <taxon>Spermatophyta</taxon>
        <taxon>Magnoliopsida</taxon>
        <taxon>eudicotyledons</taxon>
        <taxon>Gunneridae</taxon>
        <taxon>Pentapetalae</taxon>
        <taxon>rosids</taxon>
        <taxon>fabids</taxon>
        <taxon>Malpighiales</taxon>
        <taxon>Rhizophoraceae</taxon>
        <taxon>Rhizophora</taxon>
    </lineage>
</organism>
<accession>A0A2P2QF23</accession>
<reference evidence="1" key="1">
    <citation type="submission" date="2018-02" db="EMBL/GenBank/DDBJ databases">
        <title>Rhizophora mucronata_Transcriptome.</title>
        <authorList>
            <person name="Meera S.P."/>
            <person name="Sreeshan A."/>
            <person name="Augustine A."/>
        </authorList>
    </citation>
    <scope>NUCLEOTIDE SEQUENCE</scope>
    <source>
        <tissue evidence="1">Leaf</tissue>
    </source>
</reference>
<name>A0A2P2QF23_RHIMU</name>
<protein>
    <submittedName>
        <fullName evidence="1">Uncharacterized protein</fullName>
    </submittedName>
</protein>
<sequence length="18" mass="2313">MEIWFWSLITFIVTSYYL</sequence>
<proteinExistence type="predicted"/>
<dbReference type="AlphaFoldDB" id="A0A2P2QF23"/>